<dbReference type="PROSITE" id="PS50056">
    <property type="entry name" value="TYR_PHOSPHATASE_2"/>
    <property type="match status" value="1"/>
</dbReference>
<dbReference type="InterPro" id="IPR029021">
    <property type="entry name" value="Prot-tyrosine_phosphatase-like"/>
</dbReference>
<gene>
    <name evidence="8" type="ORF">FHS09_003262</name>
</gene>
<feature type="domain" description="Tyrosine specific protein phosphatases" evidence="6">
    <location>
        <begin position="350"/>
        <end position="420"/>
    </location>
</feature>
<dbReference type="InterPro" id="IPR000387">
    <property type="entry name" value="Tyr_Pase_dom"/>
</dbReference>
<dbReference type="GO" id="GO:0016887">
    <property type="term" value="F:ATP hydrolysis activity"/>
    <property type="evidence" value="ECO:0007669"/>
    <property type="project" value="InterPro"/>
</dbReference>
<dbReference type="EC" id="3.1.3.48" evidence="8"/>
<dbReference type="PROSITE" id="PS00383">
    <property type="entry name" value="TYR_PHOSPHATASE_1"/>
    <property type="match status" value="1"/>
</dbReference>
<evidence type="ECO:0000256" key="4">
    <source>
        <dbReference type="ARBA" id="ARBA00022840"/>
    </source>
</evidence>
<evidence type="ECO:0000256" key="2">
    <source>
        <dbReference type="ARBA" id="ARBA00022448"/>
    </source>
</evidence>
<dbReference type="SUPFAM" id="SSF52540">
    <property type="entry name" value="P-loop containing nucleoside triphosphate hydrolases"/>
    <property type="match status" value="1"/>
</dbReference>
<keyword evidence="4" id="KW-0067">ATP-binding</keyword>
<dbReference type="RefSeq" id="WP_183461713.1">
    <property type="nucleotide sequence ID" value="NZ_JACHWZ010000016.1"/>
</dbReference>
<evidence type="ECO:0000256" key="5">
    <source>
        <dbReference type="SAM" id="MobiDB-lite"/>
    </source>
</evidence>
<evidence type="ECO:0000313" key="9">
    <source>
        <dbReference type="Proteomes" id="UP000535937"/>
    </source>
</evidence>
<dbReference type="SUPFAM" id="SSF52799">
    <property type="entry name" value="(Phosphotyrosine protein) phosphatases II"/>
    <property type="match status" value="1"/>
</dbReference>
<dbReference type="InterPro" id="IPR003593">
    <property type="entry name" value="AAA+_ATPase"/>
</dbReference>
<name>A0A7W4ZA15_9GAMM</name>
<dbReference type="Pfam" id="PF22785">
    <property type="entry name" value="Tc-R-P"/>
    <property type="match status" value="1"/>
</dbReference>
<keyword evidence="3" id="KW-0547">Nucleotide-binding</keyword>
<dbReference type="PANTHER" id="PTHR43117">
    <property type="entry name" value="OSMOPROTECTANT IMPORT ATP-BINDING PROTEIN OSMV"/>
    <property type="match status" value="1"/>
</dbReference>
<dbReference type="EMBL" id="JACHWZ010000016">
    <property type="protein sequence ID" value="MBB3062413.1"/>
    <property type="molecule type" value="Genomic_DNA"/>
</dbReference>
<dbReference type="EC" id="3.1.3.16" evidence="8"/>
<comment type="caution">
    <text evidence="8">The sequence shown here is derived from an EMBL/GenBank/DDBJ whole genome shotgun (WGS) entry which is preliminary data.</text>
</comment>
<sequence>MADDAAILSLCGFGVAFGKKTVLASIDLRIPDRGITVLLGPGGSGKSTLLRTLAGFNDSNPRLRSWGDAVYLGRRLGKTGRPALTIQNARLMMASIQENIVSELPERQVLSPIQQRDLVARLLKSCGLEELVENIDQPVVHLTLAQQRHLAIMRLAATSPRLLLLDEPTNGLDDKESDRLLDYISTEGRRRSILIALHNQLHAKRLGGDSMLLAGGTIVEAAATDQLLSRPQTDAGKCFVRTGSCSLPSPDSDPGTLEPGAPAPVTSPGPGKDYVSDSFGPRGFLWLKKGELAGTPRPGIVLDIDYDLKALRRVGVTTLITLTKSTPDTEAMSRHDMTNIWSPIGDMEAPSFTQAFSLCRQIRVICRDGGCVAVHCRAGLGRTGTILAAYLIYEGKEALEALETVRRVEPRWVQSKMQVEFLEKFSKILDKGRQKQAMLTA</sequence>
<dbReference type="Pfam" id="PF00005">
    <property type="entry name" value="ABC_tran"/>
    <property type="match status" value="1"/>
</dbReference>
<dbReference type="GO" id="GO:0004725">
    <property type="term" value="F:protein tyrosine phosphatase activity"/>
    <property type="evidence" value="ECO:0007669"/>
    <property type="project" value="UniProtKB-EC"/>
</dbReference>
<organism evidence="8 9">
    <name type="scientific">Microbulbifer rhizosphaerae</name>
    <dbReference type="NCBI Taxonomy" id="1562603"/>
    <lineage>
        <taxon>Bacteria</taxon>
        <taxon>Pseudomonadati</taxon>
        <taxon>Pseudomonadota</taxon>
        <taxon>Gammaproteobacteria</taxon>
        <taxon>Cellvibrionales</taxon>
        <taxon>Microbulbiferaceae</taxon>
        <taxon>Microbulbifer</taxon>
    </lineage>
</organism>
<feature type="region of interest" description="Disordered" evidence="5">
    <location>
        <begin position="246"/>
        <end position="273"/>
    </location>
</feature>
<accession>A0A7W4ZA15</accession>
<evidence type="ECO:0000259" key="6">
    <source>
        <dbReference type="PROSITE" id="PS50056"/>
    </source>
</evidence>
<keyword evidence="9" id="KW-1185">Reference proteome</keyword>
<dbReference type="FunFam" id="3.90.190.10:FF:000157">
    <property type="entry name" value="Protein-tyrosine phosphatase"/>
    <property type="match status" value="1"/>
</dbReference>
<dbReference type="AlphaFoldDB" id="A0A7W4ZA15"/>
<evidence type="ECO:0000256" key="3">
    <source>
        <dbReference type="ARBA" id="ARBA00022741"/>
    </source>
</evidence>
<comment type="similarity">
    <text evidence="1">Belongs to the ABC transporter superfamily.</text>
</comment>
<evidence type="ECO:0000313" key="8">
    <source>
        <dbReference type="EMBL" id="MBB3062413.1"/>
    </source>
</evidence>
<keyword evidence="8" id="KW-0378">Hydrolase</keyword>
<dbReference type="InterPro" id="IPR003595">
    <property type="entry name" value="Tyr_Pase_cat"/>
</dbReference>
<dbReference type="GO" id="GO:0005524">
    <property type="term" value="F:ATP binding"/>
    <property type="evidence" value="ECO:0007669"/>
    <property type="project" value="UniProtKB-KW"/>
</dbReference>
<keyword evidence="2" id="KW-0813">Transport</keyword>
<dbReference type="SMART" id="SM00404">
    <property type="entry name" value="PTPc_motif"/>
    <property type="match status" value="1"/>
</dbReference>
<evidence type="ECO:0000256" key="1">
    <source>
        <dbReference type="ARBA" id="ARBA00005417"/>
    </source>
</evidence>
<reference evidence="8 9" key="1">
    <citation type="submission" date="2020-08" db="EMBL/GenBank/DDBJ databases">
        <title>Genomic Encyclopedia of Type Strains, Phase III (KMG-III): the genomes of soil and plant-associated and newly described type strains.</title>
        <authorList>
            <person name="Whitman W."/>
        </authorList>
    </citation>
    <scope>NUCLEOTIDE SEQUENCE [LARGE SCALE GENOMIC DNA]</scope>
    <source>
        <strain evidence="8 9">CECT 8799</strain>
    </source>
</reference>
<dbReference type="PANTHER" id="PTHR43117:SF4">
    <property type="entry name" value="OSMOPROTECTANT IMPORT ATP-BINDING PROTEIN OSMV"/>
    <property type="match status" value="1"/>
</dbReference>
<dbReference type="SMART" id="SM00382">
    <property type="entry name" value="AAA"/>
    <property type="match status" value="1"/>
</dbReference>
<protein>
    <submittedName>
        <fullName evidence="8">Atypical dual specificity phosphatase</fullName>
        <ecNumber evidence="8">3.1.3.16</ecNumber>
        <ecNumber evidence="8">3.1.3.48</ecNumber>
    </submittedName>
</protein>
<dbReference type="InterPro" id="IPR027417">
    <property type="entry name" value="P-loop_NTPase"/>
</dbReference>
<dbReference type="Gene3D" id="3.90.190.10">
    <property type="entry name" value="Protein tyrosine phosphatase superfamily"/>
    <property type="match status" value="1"/>
</dbReference>
<dbReference type="GO" id="GO:0004722">
    <property type="term" value="F:protein serine/threonine phosphatase activity"/>
    <property type="evidence" value="ECO:0007669"/>
    <property type="project" value="UniProtKB-EC"/>
</dbReference>
<dbReference type="Gene3D" id="3.40.50.300">
    <property type="entry name" value="P-loop containing nucleotide triphosphate hydrolases"/>
    <property type="match status" value="1"/>
</dbReference>
<dbReference type="Proteomes" id="UP000535937">
    <property type="component" value="Unassembled WGS sequence"/>
</dbReference>
<proteinExistence type="inferred from homology"/>
<dbReference type="PROSITE" id="PS50893">
    <property type="entry name" value="ABC_TRANSPORTER_2"/>
    <property type="match status" value="1"/>
</dbReference>
<dbReference type="InterPro" id="IPR003439">
    <property type="entry name" value="ABC_transporter-like_ATP-bd"/>
</dbReference>
<feature type="domain" description="ABC transporter" evidence="7">
    <location>
        <begin position="8"/>
        <end position="240"/>
    </location>
</feature>
<dbReference type="InterPro" id="IPR016130">
    <property type="entry name" value="Tyr_Pase_AS"/>
</dbReference>
<evidence type="ECO:0000259" key="7">
    <source>
        <dbReference type="PROSITE" id="PS50893"/>
    </source>
</evidence>